<dbReference type="SUPFAM" id="SSF49842">
    <property type="entry name" value="TNF-like"/>
    <property type="match status" value="1"/>
</dbReference>
<evidence type="ECO:0000259" key="4">
    <source>
        <dbReference type="PROSITE" id="PS50871"/>
    </source>
</evidence>
<organism evidence="5">
    <name type="scientific">Pseudocentrotus depressus</name>
    <name type="common">Sea urchin</name>
    <dbReference type="NCBI Taxonomy" id="7678"/>
    <lineage>
        <taxon>Eukaryota</taxon>
        <taxon>Metazoa</taxon>
        <taxon>Echinodermata</taxon>
        <taxon>Eleutherozoa</taxon>
        <taxon>Echinozoa</taxon>
        <taxon>Echinoidea</taxon>
        <taxon>Euechinoidea</taxon>
        <taxon>Echinacea</taxon>
        <taxon>Camarodonta</taxon>
        <taxon>Echinidea</taxon>
        <taxon>Echinidae</taxon>
        <taxon>Pseudocentrotus</taxon>
    </lineage>
</organism>
<protein>
    <submittedName>
        <fullName evidence="5">18kDa egg cortical vesicle protein</fullName>
    </submittedName>
</protein>
<feature type="domain" description="C1q" evidence="4">
    <location>
        <begin position="29"/>
        <end position="180"/>
    </location>
</feature>
<dbReference type="InterPro" id="IPR008983">
    <property type="entry name" value="Tumour_necrosis_fac-like_dom"/>
</dbReference>
<sequence length="184" mass="20257">MSGASVFHILFGSCIALLFVLAPVSGDFKYERTIAFTVERTTPISVSSDSRDIGGFNRNSKQIYLNIGEALDVITGRFKVPLDGVYYFYYSFSSTIMGATTQVELLKLEDGRDLESATSQVIQTLTPTLPNPLDSASASVMVELNRGDEVFLRLGPGLLDASAERPLLFTGYMVYREGEQAHEY</sequence>
<proteinExistence type="evidence at transcript level"/>
<accession>E2S051</accession>
<dbReference type="GO" id="GO:0005581">
    <property type="term" value="C:collagen trimer"/>
    <property type="evidence" value="ECO:0007669"/>
    <property type="project" value="UniProtKB-KW"/>
</dbReference>
<dbReference type="Gene3D" id="2.60.120.40">
    <property type="match status" value="1"/>
</dbReference>
<dbReference type="PROSITE" id="PS50871">
    <property type="entry name" value="C1Q"/>
    <property type="match status" value="1"/>
</dbReference>
<evidence type="ECO:0000256" key="1">
    <source>
        <dbReference type="ARBA" id="ARBA00004613"/>
    </source>
</evidence>
<evidence type="ECO:0000313" key="5">
    <source>
        <dbReference type="EMBL" id="BAJ23054.1"/>
    </source>
</evidence>
<dbReference type="PANTHER" id="PTHR15427">
    <property type="entry name" value="EMILIN ELASTIN MICROFIBRIL INTERFACE-LOCATED PROTEIN ELASTIN MICROFIBRIL INTERFACER"/>
    <property type="match status" value="1"/>
</dbReference>
<name>E2S051_PSEDP</name>
<comment type="subcellular location">
    <subcellularLocation>
        <location evidence="1">Secreted</location>
    </subcellularLocation>
</comment>
<keyword evidence="2" id="KW-0964">Secreted</keyword>
<feature type="chain" id="PRO_5003163712" evidence="3">
    <location>
        <begin position="27"/>
        <end position="184"/>
    </location>
</feature>
<dbReference type="SMART" id="SM00110">
    <property type="entry name" value="C1Q"/>
    <property type="match status" value="1"/>
</dbReference>
<dbReference type="PANTHER" id="PTHR15427:SF33">
    <property type="entry name" value="COLLAGEN IV NC1 DOMAIN-CONTAINING PROTEIN"/>
    <property type="match status" value="1"/>
</dbReference>
<reference evidence="5" key="1">
    <citation type="submission" date="2010-10" db="EMBL/GenBank/DDBJ databases">
        <title>Up-regulated Genes during Ovarian Development of the Red Sea Urchin.</title>
        <authorList>
            <person name="Yamano K."/>
            <person name="Fujiwara A."/>
            <person name="Nakamura A.M."/>
            <person name="Unuma T."/>
            <person name="Ohno K."/>
            <person name="Yoshikuni M."/>
        </authorList>
    </citation>
    <scope>NUCLEOTIDE SEQUENCE</scope>
    <source>
        <tissue evidence="5">Ovary</tissue>
    </source>
</reference>
<dbReference type="Pfam" id="PF00386">
    <property type="entry name" value="C1q"/>
    <property type="match status" value="1"/>
</dbReference>
<evidence type="ECO:0000256" key="2">
    <source>
        <dbReference type="ARBA" id="ARBA00022525"/>
    </source>
</evidence>
<dbReference type="InterPro" id="IPR050392">
    <property type="entry name" value="Collagen/C1q_domain"/>
</dbReference>
<dbReference type="EMBL" id="AB594709">
    <property type="protein sequence ID" value="BAJ23054.1"/>
    <property type="molecule type" value="mRNA"/>
</dbReference>
<gene>
    <name evidence="5" type="primary">CVp18</name>
</gene>
<evidence type="ECO:0000256" key="3">
    <source>
        <dbReference type="SAM" id="SignalP"/>
    </source>
</evidence>
<dbReference type="InterPro" id="IPR001073">
    <property type="entry name" value="C1q_dom"/>
</dbReference>
<keyword evidence="3" id="KW-0732">Signal</keyword>
<dbReference type="AlphaFoldDB" id="E2S051"/>
<feature type="signal peptide" evidence="3">
    <location>
        <begin position="1"/>
        <end position="26"/>
    </location>
</feature>